<reference evidence="1" key="1">
    <citation type="submission" date="2019-12" db="EMBL/GenBank/DDBJ databases">
        <authorList>
            <person name="Scholes J."/>
        </authorList>
    </citation>
    <scope>NUCLEOTIDE SEQUENCE</scope>
</reference>
<evidence type="ECO:0000313" key="1">
    <source>
        <dbReference type="EMBL" id="CAA0814307.1"/>
    </source>
</evidence>
<proteinExistence type="predicted"/>
<gene>
    <name evidence="1" type="ORF">SHERM_14606</name>
</gene>
<dbReference type="OrthoDB" id="1922643at2759"/>
<accession>A0A9N7MVX4</accession>
<comment type="caution">
    <text evidence="1">The sequence shown here is derived from an EMBL/GenBank/DDBJ whole genome shotgun (WGS) entry which is preliminary data.</text>
</comment>
<sequence length="120" mass="13979">MIKKLKEDMMETFEMTDLGQMSYFLGIESTKDYGIQYEYNEDTRLIGCTNSDWVESAVDMKSTSGYTFSLGSSIFSWTSKKQDCGAIFSRDRVRRNNTNDKSRYLTKVYTWIHGNTKKIL</sequence>
<dbReference type="EMBL" id="CACSLK010012206">
    <property type="protein sequence ID" value="CAA0814307.1"/>
    <property type="molecule type" value="Genomic_DNA"/>
</dbReference>
<keyword evidence="2" id="KW-1185">Reference proteome</keyword>
<dbReference type="AlphaFoldDB" id="A0A9N7MVX4"/>
<dbReference type="PANTHER" id="PTHR11439:SF502">
    <property type="entry name" value="SECRETED RXLR EFFECTOR PROTEIN 161-LIKE"/>
    <property type="match status" value="1"/>
</dbReference>
<protein>
    <recommendedName>
        <fullName evidence="3">Reverse transcriptase Ty1/copia-type domain-containing protein</fullName>
    </recommendedName>
</protein>
<dbReference type="Proteomes" id="UP001153555">
    <property type="component" value="Unassembled WGS sequence"/>
</dbReference>
<evidence type="ECO:0008006" key="3">
    <source>
        <dbReference type="Google" id="ProtNLM"/>
    </source>
</evidence>
<organism evidence="1 2">
    <name type="scientific">Striga hermonthica</name>
    <name type="common">Purple witchweed</name>
    <name type="synonym">Buchnera hermonthica</name>
    <dbReference type="NCBI Taxonomy" id="68872"/>
    <lineage>
        <taxon>Eukaryota</taxon>
        <taxon>Viridiplantae</taxon>
        <taxon>Streptophyta</taxon>
        <taxon>Embryophyta</taxon>
        <taxon>Tracheophyta</taxon>
        <taxon>Spermatophyta</taxon>
        <taxon>Magnoliopsida</taxon>
        <taxon>eudicotyledons</taxon>
        <taxon>Gunneridae</taxon>
        <taxon>Pentapetalae</taxon>
        <taxon>asterids</taxon>
        <taxon>lamiids</taxon>
        <taxon>Lamiales</taxon>
        <taxon>Orobanchaceae</taxon>
        <taxon>Buchnereae</taxon>
        <taxon>Striga</taxon>
    </lineage>
</organism>
<name>A0A9N7MVX4_STRHE</name>
<dbReference type="PANTHER" id="PTHR11439">
    <property type="entry name" value="GAG-POL-RELATED RETROTRANSPOSON"/>
    <property type="match status" value="1"/>
</dbReference>
<evidence type="ECO:0000313" key="2">
    <source>
        <dbReference type="Proteomes" id="UP001153555"/>
    </source>
</evidence>